<evidence type="ECO:0000256" key="3">
    <source>
        <dbReference type="SAM" id="Phobius"/>
    </source>
</evidence>
<dbReference type="GO" id="GO:0004176">
    <property type="term" value="F:ATP-dependent peptidase activity"/>
    <property type="evidence" value="ECO:0007669"/>
    <property type="project" value="InterPro"/>
</dbReference>
<dbReference type="Gene3D" id="3.30.720.210">
    <property type="match status" value="1"/>
</dbReference>
<dbReference type="AlphaFoldDB" id="A0A383DXX6"/>
<keyword evidence="3" id="KW-1133">Transmembrane helix</keyword>
<feature type="transmembrane region" description="Helical" evidence="3">
    <location>
        <begin position="7"/>
        <end position="25"/>
    </location>
</feature>
<gene>
    <name evidence="5" type="ORF">METZ01_LOCUS502246</name>
</gene>
<feature type="non-terminal residue" evidence="5">
    <location>
        <position position="75"/>
    </location>
</feature>
<evidence type="ECO:0000259" key="4">
    <source>
        <dbReference type="Pfam" id="PF06480"/>
    </source>
</evidence>
<keyword evidence="1" id="KW-0645">Protease</keyword>
<dbReference type="Pfam" id="PF06480">
    <property type="entry name" value="FtsH_ext"/>
    <property type="match status" value="1"/>
</dbReference>
<dbReference type="GO" id="GO:0006508">
    <property type="term" value="P:proteolysis"/>
    <property type="evidence" value="ECO:0007669"/>
    <property type="project" value="UniProtKB-KW"/>
</dbReference>
<keyword evidence="3" id="KW-0472">Membrane</keyword>
<accession>A0A383DXX6</accession>
<evidence type="ECO:0000256" key="1">
    <source>
        <dbReference type="ARBA" id="ARBA00022670"/>
    </source>
</evidence>
<name>A0A383DXX6_9ZZZZ</name>
<dbReference type="GO" id="GO:0016020">
    <property type="term" value="C:membrane"/>
    <property type="evidence" value="ECO:0007669"/>
    <property type="project" value="InterPro"/>
</dbReference>
<evidence type="ECO:0000313" key="5">
    <source>
        <dbReference type="EMBL" id="SVE49392.1"/>
    </source>
</evidence>
<proteinExistence type="predicted"/>
<dbReference type="EMBL" id="UINC01221171">
    <property type="protein sequence ID" value="SVE49392.1"/>
    <property type="molecule type" value="Genomic_DNA"/>
</dbReference>
<sequence length="75" mass="8394">MNQFYKNLALWLVIGLILIALFNIFNKPLVPQSEIIFSDFIDQVEKGQITEVVIQGDGISGKYMDGSSFQTMAPP</sequence>
<dbReference type="InterPro" id="IPR011546">
    <property type="entry name" value="Pept_M41_FtsH_extracell"/>
</dbReference>
<organism evidence="5">
    <name type="scientific">marine metagenome</name>
    <dbReference type="NCBI Taxonomy" id="408172"/>
    <lineage>
        <taxon>unclassified sequences</taxon>
        <taxon>metagenomes</taxon>
        <taxon>ecological metagenomes</taxon>
    </lineage>
</organism>
<keyword evidence="3" id="KW-0812">Transmembrane</keyword>
<keyword evidence="2" id="KW-0378">Hydrolase</keyword>
<dbReference type="GO" id="GO:0005524">
    <property type="term" value="F:ATP binding"/>
    <property type="evidence" value="ECO:0007669"/>
    <property type="project" value="InterPro"/>
</dbReference>
<dbReference type="GO" id="GO:0004222">
    <property type="term" value="F:metalloendopeptidase activity"/>
    <property type="evidence" value="ECO:0007669"/>
    <property type="project" value="InterPro"/>
</dbReference>
<evidence type="ECO:0000256" key="2">
    <source>
        <dbReference type="ARBA" id="ARBA00022801"/>
    </source>
</evidence>
<dbReference type="GO" id="GO:0008270">
    <property type="term" value="F:zinc ion binding"/>
    <property type="evidence" value="ECO:0007669"/>
    <property type="project" value="InterPro"/>
</dbReference>
<feature type="domain" description="Peptidase M41 FtsH extracellular" evidence="4">
    <location>
        <begin position="9"/>
        <end position="74"/>
    </location>
</feature>
<reference evidence="5" key="1">
    <citation type="submission" date="2018-05" db="EMBL/GenBank/DDBJ databases">
        <authorList>
            <person name="Lanie J.A."/>
            <person name="Ng W.-L."/>
            <person name="Kazmierczak K.M."/>
            <person name="Andrzejewski T.M."/>
            <person name="Davidsen T.M."/>
            <person name="Wayne K.J."/>
            <person name="Tettelin H."/>
            <person name="Glass J.I."/>
            <person name="Rusch D."/>
            <person name="Podicherti R."/>
            <person name="Tsui H.-C.T."/>
            <person name="Winkler M.E."/>
        </authorList>
    </citation>
    <scope>NUCLEOTIDE SEQUENCE</scope>
</reference>
<protein>
    <recommendedName>
        <fullName evidence="4">Peptidase M41 FtsH extracellular domain-containing protein</fullName>
    </recommendedName>
</protein>